<dbReference type="Proteomes" id="UP000672039">
    <property type="component" value="Chromosome"/>
</dbReference>
<protein>
    <recommendedName>
        <fullName evidence="4">EamA domain-containing protein</fullName>
    </recommendedName>
</protein>
<organism evidence="2 3">
    <name type="scientific">Thiothrix litoralis</name>
    <dbReference type="NCBI Taxonomy" id="2891210"/>
    <lineage>
        <taxon>Bacteria</taxon>
        <taxon>Pseudomonadati</taxon>
        <taxon>Pseudomonadota</taxon>
        <taxon>Gammaproteobacteria</taxon>
        <taxon>Thiotrichales</taxon>
        <taxon>Thiotrichaceae</taxon>
        <taxon>Thiothrix</taxon>
    </lineage>
</organism>
<reference evidence="2 3" key="1">
    <citation type="submission" date="2021-04" db="EMBL/GenBank/DDBJ databases">
        <title>Genomics, taxonomy and metabolism of representatives of sulfur bacteria of the genus Thiothrix: Thiothrix fructosivorans QT, Thiothrix unzii A1T and three new species, Thiothrix subterranea sp. nov., Thiothrix litoralis sp. nov. and 'Candidatus Thiothrix anitrata' sp. nov.</title>
        <authorList>
            <person name="Ravin N.V."/>
            <person name="Smolyakov D."/>
            <person name="Rudenko T.S."/>
            <person name="Mardanov A.V."/>
            <person name="Beletsky A.V."/>
            <person name="Markov N.D."/>
            <person name="Fomenkov A.I."/>
            <person name="Roberts R.J."/>
            <person name="Karnachuk O.V."/>
            <person name="Novikov A."/>
            <person name="Grabovich M.Y."/>
        </authorList>
    </citation>
    <scope>NUCLEOTIDE SEQUENCE [LARGE SCALE GENOMIC DNA]</scope>
    <source>
        <strain evidence="2 3">AS</strain>
    </source>
</reference>
<proteinExistence type="predicted"/>
<evidence type="ECO:0000313" key="2">
    <source>
        <dbReference type="EMBL" id="QTR45506.1"/>
    </source>
</evidence>
<keyword evidence="3" id="KW-1185">Reference proteome</keyword>
<accession>A0ABX7WNV6</accession>
<evidence type="ECO:0000256" key="1">
    <source>
        <dbReference type="SAM" id="Phobius"/>
    </source>
</evidence>
<dbReference type="EMBL" id="CP072801">
    <property type="protein sequence ID" value="QTR45506.1"/>
    <property type="molecule type" value="Genomic_DNA"/>
</dbReference>
<keyword evidence="1" id="KW-1133">Transmembrane helix</keyword>
<feature type="transmembrane region" description="Helical" evidence="1">
    <location>
        <begin position="32"/>
        <end position="52"/>
    </location>
</feature>
<keyword evidence="1" id="KW-0472">Membrane</keyword>
<gene>
    <name evidence="2" type="ORF">J9253_16075</name>
</gene>
<keyword evidence="1" id="KW-0812">Transmembrane</keyword>
<sequence>MVLPSRLLGMLPALFVLLWSTGFIGAKYGLPYAAPLAFLVARYVLVIVALSLTEQGKDEDYFLSNS</sequence>
<evidence type="ECO:0008006" key="4">
    <source>
        <dbReference type="Google" id="ProtNLM"/>
    </source>
</evidence>
<dbReference type="RefSeq" id="WP_210221914.1">
    <property type="nucleotide sequence ID" value="NZ_CP072801.1"/>
</dbReference>
<evidence type="ECO:0000313" key="3">
    <source>
        <dbReference type="Proteomes" id="UP000672039"/>
    </source>
</evidence>
<name>A0ABX7WNV6_9GAMM</name>